<gene>
    <name evidence="1" type="ORF">Pmani_014860</name>
</gene>
<sequence>MWEVASHNAWWKWRGEAVAEAVGKVARKRACDNVTPGWSPLVAISQRVKIKGAVNELQLPYITGTQCNQRGD</sequence>
<dbReference type="AlphaFoldDB" id="A0AAE1U896"/>
<name>A0AAE1U896_9EUCA</name>
<accession>A0AAE1U896</accession>
<protein>
    <submittedName>
        <fullName evidence="1">Uncharacterized protein</fullName>
    </submittedName>
</protein>
<evidence type="ECO:0000313" key="2">
    <source>
        <dbReference type="Proteomes" id="UP001292094"/>
    </source>
</evidence>
<dbReference type="EMBL" id="JAWZYT010001266">
    <property type="protein sequence ID" value="KAK4313817.1"/>
    <property type="molecule type" value="Genomic_DNA"/>
</dbReference>
<reference evidence="1" key="1">
    <citation type="submission" date="2023-11" db="EMBL/GenBank/DDBJ databases">
        <title>Genome assemblies of two species of porcelain crab, Petrolisthes cinctipes and Petrolisthes manimaculis (Anomura: Porcellanidae).</title>
        <authorList>
            <person name="Angst P."/>
        </authorList>
    </citation>
    <scope>NUCLEOTIDE SEQUENCE</scope>
    <source>
        <strain evidence="1">PB745_02</strain>
        <tissue evidence="1">Gill</tissue>
    </source>
</reference>
<proteinExistence type="predicted"/>
<dbReference type="Proteomes" id="UP001292094">
    <property type="component" value="Unassembled WGS sequence"/>
</dbReference>
<evidence type="ECO:0000313" key="1">
    <source>
        <dbReference type="EMBL" id="KAK4313817.1"/>
    </source>
</evidence>
<keyword evidence="2" id="KW-1185">Reference proteome</keyword>
<organism evidence="1 2">
    <name type="scientific">Petrolisthes manimaculis</name>
    <dbReference type="NCBI Taxonomy" id="1843537"/>
    <lineage>
        <taxon>Eukaryota</taxon>
        <taxon>Metazoa</taxon>
        <taxon>Ecdysozoa</taxon>
        <taxon>Arthropoda</taxon>
        <taxon>Crustacea</taxon>
        <taxon>Multicrustacea</taxon>
        <taxon>Malacostraca</taxon>
        <taxon>Eumalacostraca</taxon>
        <taxon>Eucarida</taxon>
        <taxon>Decapoda</taxon>
        <taxon>Pleocyemata</taxon>
        <taxon>Anomura</taxon>
        <taxon>Galatheoidea</taxon>
        <taxon>Porcellanidae</taxon>
        <taxon>Petrolisthes</taxon>
    </lineage>
</organism>
<comment type="caution">
    <text evidence="1">The sequence shown here is derived from an EMBL/GenBank/DDBJ whole genome shotgun (WGS) entry which is preliminary data.</text>
</comment>